<keyword evidence="3 7" id="KW-0547">Nucleotide-binding</keyword>
<dbReference type="GO" id="GO:0008270">
    <property type="term" value="F:zinc ion binding"/>
    <property type="evidence" value="ECO:0007669"/>
    <property type="project" value="InterPro"/>
</dbReference>
<keyword evidence="1 7" id="KW-0436">Ligase</keyword>
<comment type="caution">
    <text evidence="10">The sequence shown here is derived from an EMBL/GenBank/DDBJ whole genome shotgun (WGS) entry which is preliminary data.</text>
</comment>
<proteinExistence type="inferred from homology"/>
<keyword evidence="6 7" id="KW-0030">Aminoacyl-tRNA synthetase</keyword>
<gene>
    <name evidence="7" type="primary">gluQ</name>
    <name evidence="10" type="ORF">DES49_0708</name>
</gene>
<dbReference type="Proteomes" id="UP000295830">
    <property type="component" value="Unassembled WGS sequence"/>
</dbReference>
<keyword evidence="8" id="KW-0648">Protein biosynthesis</keyword>
<dbReference type="PANTHER" id="PTHR43311">
    <property type="entry name" value="GLUTAMATE--TRNA LIGASE"/>
    <property type="match status" value="1"/>
</dbReference>
<organism evidence="10 11">
    <name type="scientific">Halospina denitrificans</name>
    <dbReference type="NCBI Taxonomy" id="332522"/>
    <lineage>
        <taxon>Bacteria</taxon>
        <taxon>Pseudomonadati</taxon>
        <taxon>Pseudomonadota</taxon>
        <taxon>Gammaproteobacteria</taxon>
        <taxon>Halospina</taxon>
    </lineage>
</organism>
<dbReference type="RefSeq" id="WP_133734964.1">
    <property type="nucleotide sequence ID" value="NZ_SOAX01000001.1"/>
</dbReference>
<dbReference type="InterPro" id="IPR022380">
    <property type="entry name" value="Glu-Q_tRNA(Asp)_Synthase"/>
</dbReference>
<protein>
    <recommendedName>
        <fullName evidence="7">Glutamyl-Q tRNA(Asp) synthetase</fullName>
        <shortName evidence="7">Glu-Q-RSs</shortName>
        <ecNumber evidence="7">6.1.1.-</ecNumber>
    </recommendedName>
</protein>
<dbReference type="NCBIfam" id="TIGR03838">
    <property type="entry name" value="queuosine_YadB"/>
    <property type="match status" value="1"/>
</dbReference>
<dbReference type="HAMAP" id="MF_01428">
    <property type="entry name" value="Glu_Q_tRNA_synth"/>
    <property type="match status" value="1"/>
</dbReference>
<evidence type="ECO:0000256" key="7">
    <source>
        <dbReference type="HAMAP-Rule" id="MF_01428"/>
    </source>
</evidence>
<dbReference type="PRINTS" id="PR00987">
    <property type="entry name" value="TRNASYNTHGLU"/>
</dbReference>
<comment type="caution">
    <text evidence="7">Lacks conserved residue(s) required for the propagation of feature annotation.</text>
</comment>
<evidence type="ECO:0000256" key="1">
    <source>
        <dbReference type="ARBA" id="ARBA00022598"/>
    </source>
</evidence>
<keyword evidence="2" id="KW-0479">Metal-binding</keyword>
<name>A0A4R7K1Y2_9GAMM</name>
<feature type="domain" description="Glutamyl/glutaminyl-tRNA synthetase class Ib catalytic" evidence="9">
    <location>
        <begin position="4"/>
        <end position="238"/>
    </location>
</feature>
<sequence length="285" mass="32340">MNYRGRFAPSPTGPLHFGSLVAALASYLDARAHQGRWLVRIEDLDPLRESPGATDDILASLEAHGLFWDEGVRFQSRRHDAYETVLTEWQHQGRIYPCACSRKELQANNGHHPRDCRDSPDWNQPPPFALRFRTQAHEGAWQDRLLGPQHYLIQGETDDFIVRRKEGYYAYHLAVVVDDIDQDINAIVRGQDLLELTPFHLLLYEALGAPAPSYLHVPLVYNHNGQKLSKQTGAPALDANQARSNITQAMRALNHRLPDSLTDAPVREQLAWGVENWHIPALGER</sequence>
<keyword evidence="4" id="KW-0862">Zinc</keyword>
<dbReference type="GO" id="GO:0005829">
    <property type="term" value="C:cytosol"/>
    <property type="evidence" value="ECO:0007669"/>
    <property type="project" value="TreeGrafter"/>
</dbReference>
<dbReference type="NCBIfam" id="NF004314">
    <property type="entry name" value="PRK05710.1-3"/>
    <property type="match status" value="1"/>
</dbReference>
<feature type="binding site" evidence="7">
    <location>
        <position position="171"/>
    </location>
    <ligand>
        <name>L-glutamate</name>
        <dbReference type="ChEBI" id="CHEBI:29985"/>
    </ligand>
</feature>
<evidence type="ECO:0000256" key="3">
    <source>
        <dbReference type="ARBA" id="ARBA00022741"/>
    </source>
</evidence>
<evidence type="ECO:0000259" key="9">
    <source>
        <dbReference type="Pfam" id="PF00749"/>
    </source>
</evidence>
<evidence type="ECO:0000313" key="11">
    <source>
        <dbReference type="Proteomes" id="UP000295830"/>
    </source>
</evidence>
<feature type="binding site" evidence="7">
    <location>
        <position position="42"/>
    </location>
    <ligand>
        <name>L-glutamate</name>
        <dbReference type="ChEBI" id="CHEBI:29985"/>
    </ligand>
</feature>
<evidence type="ECO:0000256" key="2">
    <source>
        <dbReference type="ARBA" id="ARBA00022723"/>
    </source>
</evidence>
<comment type="similarity">
    <text evidence="7">Belongs to the class-I aminoacyl-tRNA synthetase family. GluQ subfamily.</text>
</comment>
<dbReference type="EMBL" id="SOAX01000001">
    <property type="protein sequence ID" value="TDT44595.1"/>
    <property type="molecule type" value="Genomic_DNA"/>
</dbReference>
<feature type="binding site" evidence="7">
    <location>
        <position position="230"/>
    </location>
    <ligand>
        <name>ATP</name>
        <dbReference type="ChEBI" id="CHEBI:30616"/>
    </ligand>
</feature>
<dbReference type="GO" id="GO:0004818">
    <property type="term" value="F:glutamate-tRNA ligase activity"/>
    <property type="evidence" value="ECO:0007669"/>
    <property type="project" value="TreeGrafter"/>
</dbReference>
<feature type="short sequence motif" description="'HIGH' region" evidence="7">
    <location>
        <begin position="9"/>
        <end position="19"/>
    </location>
</feature>
<evidence type="ECO:0000256" key="5">
    <source>
        <dbReference type="ARBA" id="ARBA00022840"/>
    </source>
</evidence>
<keyword evidence="11" id="KW-1185">Reference proteome</keyword>
<dbReference type="AlphaFoldDB" id="A0A4R7K1Y2"/>
<accession>A0A4R7K1Y2</accession>
<dbReference type="PANTHER" id="PTHR43311:SF1">
    <property type="entry name" value="GLUTAMYL-Q TRNA(ASP) SYNTHETASE"/>
    <property type="match status" value="1"/>
</dbReference>
<dbReference type="InterPro" id="IPR014729">
    <property type="entry name" value="Rossmann-like_a/b/a_fold"/>
</dbReference>
<dbReference type="GO" id="GO:0006400">
    <property type="term" value="P:tRNA modification"/>
    <property type="evidence" value="ECO:0007669"/>
    <property type="project" value="InterPro"/>
</dbReference>
<feature type="binding site" evidence="7">
    <location>
        <begin position="6"/>
        <end position="10"/>
    </location>
    <ligand>
        <name>L-glutamate</name>
        <dbReference type="ChEBI" id="CHEBI:29985"/>
    </ligand>
</feature>
<keyword evidence="5 7" id="KW-0067">ATP-binding</keyword>
<reference evidence="10 11" key="1">
    <citation type="submission" date="2019-03" db="EMBL/GenBank/DDBJ databases">
        <title>Genomic Encyclopedia of Type Strains, Phase IV (KMG-IV): sequencing the most valuable type-strain genomes for metagenomic binning, comparative biology and taxonomic classification.</title>
        <authorList>
            <person name="Goeker M."/>
        </authorList>
    </citation>
    <scope>NUCLEOTIDE SEQUENCE [LARGE SCALE GENOMIC DNA]</scope>
    <source>
        <strain evidence="10 11">DSM 15505</strain>
    </source>
</reference>
<dbReference type="EC" id="6.1.1.-" evidence="7"/>
<dbReference type="GO" id="GO:0005524">
    <property type="term" value="F:ATP binding"/>
    <property type="evidence" value="ECO:0007669"/>
    <property type="project" value="UniProtKB-KW"/>
</dbReference>
<dbReference type="Gene3D" id="3.40.50.620">
    <property type="entry name" value="HUPs"/>
    <property type="match status" value="1"/>
</dbReference>
<comment type="function">
    <text evidence="7">Catalyzes the tRNA-independent activation of glutamate in presence of ATP and the subsequent transfer of glutamate onto a tRNA(Asp). Glutamate is transferred on the 2-amino-5-(4,5-dihydroxy-2-cyclopenten-1-yl) moiety of the queuosine in the wobble position of the QUC anticodon.</text>
</comment>
<dbReference type="InterPro" id="IPR020058">
    <property type="entry name" value="Glu/Gln-tRNA-synth_Ib_cat-dom"/>
</dbReference>
<feature type="binding site" evidence="7">
    <location>
        <position position="189"/>
    </location>
    <ligand>
        <name>L-glutamate</name>
        <dbReference type="ChEBI" id="CHEBI:29985"/>
    </ligand>
</feature>
<dbReference type="SUPFAM" id="SSF52374">
    <property type="entry name" value="Nucleotidylyl transferase"/>
    <property type="match status" value="1"/>
</dbReference>
<dbReference type="Pfam" id="PF00749">
    <property type="entry name" value="tRNA-synt_1c"/>
    <property type="match status" value="1"/>
</dbReference>
<dbReference type="InterPro" id="IPR000924">
    <property type="entry name" value="Glu/Gln-tRNA-synth"/>
</dbReference>
<dbReference type="OrthoDB" id="9807503at2"/>
<dbReference type="InterPro" id="IPR049940">
    <property type="entry name" value="GluQ/Sye"/>
</dbReference>
<evidence type="ECO:0000256" key="8">
    <source>
        <dbReference type="RuleBase" id="RU363037"/>
    </source>
</evidence>
<evidence type="ECO:0000256" key="4">
    <source>
        <dbReference type="ARBA" id="ARBA00022833"/>
    </source>
</evidence>
<evidence type="ECO:0000313" key="10">
    <source>
        <dbReference type="EMBL" id="TDT44595.1"/>
    </source>
</evidence>
<evidence type="ECO:0000256" key="6">
    <source>
        <dbReference type="ARBA" id="ARBA00023146"/>
    </source>
</evidence>
<feature type="short sequence motif" description="'KMSKS' region" evidence="7">
    <location>
        <begin position="227"/>
        <end position="231"/>
    </location>
</feature>
<dbReference type="GO" id="GO:0006424">
    <property type="term" value="P:glutamyl-tRNA aminoacylation"/>
    <property type="evidence" value="ECO:0007669"/>
    <property type="project" value="InterPro"/>
</dbReference>